<keyword evidence="1" id="KW-0472">Membrane</keyword>
<gene>
    <name evidence="2" type="ORF">BLA29_009588</name>
</gene>
<protein>
    <submittedName>
        <fullName evidence="2">Uncharacterized protein</fullName>
    </submittedName>
</protein>
<evidence type="ECO:0000256" key="1">
    <source>
        <dbReference type="SAM" id="Phobius"/>
    </source>
</evidence>
<keyword evidence="3" id="KW-1185">Reference proteome</keyword>
<sequence>MKPLCCWKPAYYLIRRNKYFFIGCLLGIILSSLFMPMLEDCSKPNSLLLSLNGDNENDHESIQILKLNRQDYQLFVRLERWYREMTGNDYNPIIHNKSNIINDDVNSNEISVDNQPRKSAMNIMN</sequence>
<proteinExistence type="predicted"/>
<organism evidence="2 3">
    <name type="scientific">Euroglyphus maynei</name>
    <name type="common">Mayne's house dust mite</name>
    <dbReference type="NCBI Taxonomy" id="6958"/>
    <lineage>
        <taxon>Eukaryota</taxon>
        <taxon>Metazoa</taxon>
        <taxon>Ecdysozoa</taxon>
        <taxon>Arthropoda</taxon>
        <taxon>Chelicerata</taxon>
        <taxon>Arachnida</taxon>
        <taxon>Acari</taxon>
        <taxon>Acariformes</taxon>
        <taxon>Sarcoptiformes</taxon>
        <taxon>Astigmata</taxon>
        <taxon>Psoroptidia</taxon>
        <taxon>Analgoidea</taxon>
        <taxon>Pyroglyphidae</taxon>
        <taxon>Pyroglyphinae</taxon>
        <taxon>Euroglyphus</taxon>
    </lineage>
</organism>
<comment type="caution">
    <text evidence="2">The sequence shown here is derived from an EMBL/GenBank/DDBJ whole genome shotgun (WGS) entry which is preliminary data.</text>
</comment>
<dbReference type="EMBL" id="MUJZ01016221">
    <property type="protein sequence ID" value="OTF80871.1"/>
    <property type="molecule type" value="Genomic_DNA"/>
</dbReference>
<keyword evidence="1" id="KW-1133">Transmembrane helix</keyword>
<dbReference type="AlphaFoldDB" id="A0A1Y3BIS3"/>
<dbReference type="Proteomes" id="UP000194236">
    <property type="component" value="Unassembled WGS sequence"/>
</dbReference>
<keyword evidence="1" id="KW-0812">Transmembrane</keyword>
<dbReference type="OrthoDB" id="9985088at2759"/>
<evidence type="ECO:0000313" key="2">
    <source>
        <dbReference type="EMBL" id="OTF80871.1"/>
    </source>
</evidence>
<name>A0A1Y3BIS3_EURMA</name>
<evidence type="ECO:0000313" key="3">
    <source>
        <dbReference type="Proteomes" id="UP000194236"/>
    </source>
</evidence>
<accession>A0A1Y3BIS3</accession>
<reference evidence="2 3" key="1">
    <citation type="submission" date="2017-03" db="EMBL/GenBank/DDBJ databases">
        <title>Genome Survey of Euroglyphus maynei.</title>
        <authorList>
            <person name="Arlian L.G."/>
            <person name="Morgan M.S."/>
            <person name="Rider S.D."/>
        </authorList>
    </citation>
    <scope>NUCLEOTIDE SEQUENCE [LARGE SCALE GENOMIC DNA]</scope>
    <source>
        <strain evidence="2">Arlian Lab</strain>
        <tissue evidence="2">Whole body</tissue>
    </source>
</reference>
<feature type="transmembrane region" description="Helical" evidence="1">
    <location>
        <begin position="20"/>
        <end position="38"/>
    </location>
</feature>